<dbReference type="PRINTS" id="PR00598">
    <property type="entry name" value="HTHMARR"/>
</dbReference>
<evidence type="ECO:0000259" key="4">
    <source>
        <dbReference type="PROSITE" id="PS50995"/>
    </source>
</evidence>
<evidence type="ECO:0000256" key="3">
    <source>
        <dbReference type="ARBA" id="ARBA00023163"/>
    </source>
</evidence>
<dbReference type="InterPro" id="IPR000835">
    <property type="entry name" value="HTH_MarR-typ"/>
</dbReference>
<dbReference type="EMBL" id="JANX01000097">
    <property type="protein sequence ID" value="KGM34369.1"/>
    <property type="molecule type" value="Genomic_DNA"/>
</dbReference>
<dbReference type="AlphaFoldDB" id="A0A0A0D8C3"/>
<dbReference type="PANTHER" id="PTHR35790">
    <property type="entry name" value="HTH-TYPE TRANSCRIPTIONAL REGULATOR PCHR"/>
    <property type="match status" value="1"/>
</dbReference>
<organism evidence="5 6">
    <name type="scientific">Inquilinus limosus MP06</name>
    <dbReference type="NCBI Taxonomy" id="1398085"/>
    <lineage>
        <taxon>Bacteria</taxon>
        <taxon>Pseudomonadati</taxon>
        <taxon>Pseudomonadota</taxon>
        <taxon>Alphaproteobacteria</taxon>
        <taxon>Rhodospirillales</taxon>
        <taxon>Rhodospirillaceae</taxon>
        <taxon>Inquilinus</taxon>
    </lineage>
</organism>
<dbReference type="InterPro" id="IPR036390">
    <property type="entry name" value="WH_DNA-bd_sf"/>
</dbReference>
<dbReference type="Pfam" id="PF12802">
    <property type="entry name" value="MarR_2"/>
    <property type="match status" value="1"/>
</dbReference>
<dbReference type="Proteomes" id="UP000029995">
    <property type="component" value="Unassembled WGS sequence"/>
</dbReference>
<dbReference type="SMART" id="SM00347">
    <property type="entry name" value="HTH_MARR"/>
    <property type="match status" value="1"/>
</dbReference>
<dbReference type="InterPro" id="IPR036388">
    <property type="entry name" value="WH-like_DNA-bd_sf"/>
</dbReference>
<evidence type="ECO:0000313" key="5">
    <source>
        <dbReference type="EMBL" id="KGM34369.1"/>
    </source>
</evidence>
<dbReference type="PROSITE" id="PS50995">
    <property type="entry name" value="HTH_MARR_2"/>
    <property type="match status" value="1"/>
</dbReference>
<evidence type="ECO:0000313" key="6">
    <source>
        <dbReference type="Proteomes" id="UP000029995"/>
    </source>
</evidence>
<dbReference type="SUPFAM" id="SSF46785">
    <property type="entry name" value="Winged helix' DNA-binding domain"/>
    <property type="match status" value="1"/>
</dbReference>
<dbReference type="InterPro" id="IPR052067">
    <property type="entry name" value="Metal_resp_HTH_trans_reg"/>
</dbReference>
<reference evidence="5 6" key="1">
    <citation type="submission" date="2014-01" db="EMBL/GenBank/DDBJ databases">
        <title>Genome sequence determination for a cystic fibrosis isolate, Inquilinus limosus.</title>
        <authorList>
            <person name="Pino M."/>
            <person name="Di Conza J."/>
            <person name="Gutkind G."/>
        </authorList>
    </citation>
    <scope>NUCLEOTIDE SEQUENCE [LARGE SCALE GENOMIC DNA]</scope>
    <source>
        <strain evidence="5 6">MP06</strain>
    </source>
</reference>
<keyword evidence="1" id="KW-0805">Transcription regulation</keyword>
<dbReference type="PANTHER" id="PTHR35790:SF4">
    <property type="entry name" value="HTH-TYPE TRANSCRIPTIONAL REGULATOR PCHR"/>
    <property type="match status" value="1"/>
</dbReference>
<dbReference type="OrthoDB" id="8906692at2"/>
<evidence type="ECO:0000256" key="1">
    <source>
        <dbReference type="ARBA" id="ARBA00023015"/>
    </source>
</evidence>
<dbReference type="Gene3D" id="1.10.10.10">
    <property type="entry name" value="Winged helix-like DNA-binding domain superfamily/Winged helix DNA-binding domain"/>
    <property type="match status" value="1"/>
</dbReference>
<evidence type="ECO:0000256" key="2">
    <source>
        <dbReference type="ARBA" id="ARBA00023125"/>
    </source>
</evidence>
<keyword evidence="3" id="KW-0804">Transcription</keyword>
<name>A0A0A0D8C3_9PROT</name>
<protein>
    <recommendedName>
        <fullName evidence="4">HTH marR-type domain-containing protein</fullName>
    </recommendedName>
</protein>
<keyword evidence="2" id="KW-0238">DNA-binding</keyword>
<sequence length="162" mass="18006">MRDQAVRTAQFDLEAFLPYELSVVSNRVSRTFARRYADAFGLSIPEWRVMAMVGRYAPLSSNQICERTAMDKAKVSRAVSRLIAAGYLSRGTHPADQRLIQLDFTAAGRGVYDSIVPLAQEIEAELMAAFEPGERELLRRLLRKLDSRVSSLGTPPDAAGED</sequence>
<accession>A0A0A0D8C3</accession>
<dbReference type="RefSeq" id="WP_034835253.1">
    <property type="nucleotide sequence ID" value="NZ_JANX01000097.1"/>
</dbReference>
<dbReference type="GO" id="GO:0003677">
    <property type="term" value="F:DNA binding"/>
    <property type="evidence" value="ECO:0007669"/>
    <property type="project" value="UniProtKB-KW"/>
</dbReference>
<dbReference type="GO" id="GO:0003700">
    <property type="term" value="F:DNA-binding transcription factor activity"/>
    <property type="evidence" value="ECO:0007669"/>
    <property type="project" value="InterPro"/>
</dbReference>
<feature type="domain" description="HTH marR-type" evidence="4">
    <location>
        <begin position="14"/>
        <end position="147"/>
    </location>
</feature>
<comment type="caution">
    <text evidence="5">The sequence shown here is derived from an EMBL/GenBank/DDBJ whole genome shotgun (WGS) entry which is preliminary data.</text>
</comment>
<proteinExistence type="predicted"/>
<gene>
    <name evidence="5" type="ORF">P409_10525</name>
</gene>